<dbReference type="GO" id="GO:0005886">
    <property type="term" value="C:plasma membrane"/>
    <property type="evidence" value="ECO:0007669"/>
    <property type="project" value="TreeGrafter"/>
</dbReference>
<comment type="subcellular location">
    <subcellularLocation>
        <location evidence="1">Membrane</location>
        <topology evidence="1">Multi-pass membrane protein</topology>
    </subcellularLocation>
</comment>
<feature type="transmembrane region" description="Helical" evidence="5">
    <location>
        <begin position="454"/>
        <end position="478"/>
    </location>
</feature>
<feature type="transmembrane region" description="Helical" evidence="5">
    <location>
        <begin position="116"/>
        <end position="134"/>
    </location>
</feature>
<feature type="transmembrane region" description="Helical" evidence="5">
    <location>
        <begin position="415"/>
        <end position="433"/>
    </location>
</feature>
<keyword evidence="4 5" id="KW-0472">Membrane</keyword>
<dbReference type="PANTHER" id="PTHR10283:SF82">
    <property type="entry name" value="SOLUTE CARRIER FAMILY 13 MEMBER 2"/>
    <property type="match status" value="1"/>
</dbReference>
<feature type="transmembrane region" description="Helical" evidence="5">
    <location>
        <begin position="296"/>
        <end position="313"/>
    </location>
</feature>
<feature type="transmembrane region" description="Helical" evidence="5">
    <location>
        <begin position="213"/>
        <end position="235"/>
    </location>
</feature>
<proteinExistence type="predicted"/>
<gene>
    <name evidence="6" type="ORF">MNBD_ALPHA06-536</name>
</gene>
<accession>A0A3B0S5P1</accession>
<reference evidence="6" key="1">
    <citation type="submission" date="2018-06" db="EMBL/GenBank/DDBJ databases">
        <authorList>
            <person name="Zhirakovskaya E."/>
        </authorList>
    </citation>
    <scope>NUCLEOTIDE SEQUENCE</scope>
</reference>
<evidence type="ECO:0000256" key="2">
    <source>
        <dbReference type="ARBA" id="ARBA00022692"/>
    </source>
</evidence>
<feature type="transmembrane region" description="Helical" evidence="5">
    <location>
        <begin position="170"/>
        <end position="193"/>
    </location>
</feature>
<feature type="transmembrane region" description="Helical" evidence="5">
    <location>
        <begin position="77"/>
        <end position="95"/>
    </location>
</feature>
<dbReference type="GO" id="GO:0008514">
    <property type="term" value="F:organic anion transmembrane transporter activity"/>
    <property type="evidence" value="ECO:0007669"/>
    <property type="project" value="UniProtKB-ARBA"/>
</dbReference>
<dbReference type="AlphaFoldDB" id="A0A3B0S5P1"/>
<name>A0A3B0S5P1_9ZZZZ</name>
<dbReference type="NCBIfam" id="TIGR00785">
    <property type="entry name" value="dass"/>
    <property type="match status" value="1"/>
</dbReference>
<organism evidence="6">
    <name type="scientific">hydrothermal vent metagenome</name>
    <dbReference type="NCBI Taxonomy" id="652676"/>
    <lineage>
        <taxon>unclassified sequences</taxon>
        <taxon>metagenomes</taxon>
        <taxon>ecological metagenomes</taxon>
    </lineage>
</organism>
<feature type="transmembrane region" description="Helical" evidence="5">
    <location>
        <begin position="5"/>
        <end position="22"/>
    </location>
</feature>
<feature type="transmembrane region" description="Helical" evidence="5">
    <location>
        <begin position="140"/>
        <end position="158"/>
    </location>
</feature>
<dbReference type="Pfam" id="PF00939">
    <property type="entry name" value="Na_sulph_symp"/>
    <property type="match status" value="1"/>
</dbReference>
<feature type="transmembrane region" description="Helical" evidence="5">
    <location>
        <begin position="362"/>
        <end position="385"/>
    </location>
</feature>
<dbReference type="EMBL" id="UOEE01000217">
    <property type="protein sequence ID" value="VAV96156.1"/>
    <property type="molecule type" value="Genomic_DNA"/>
</dbReference>
<keyword evidence="2 5" id="KW-0812">Transmembrane</keyword>
<evidence type="ECO:0000256" key="3">
    <source>
        <dbReference type="ARBA" id="ARBA00022989"/>
    </source>
</evidence>
<feature type="transmembrane region" description="Helical" evidence="5">
    <location>
        <begin position="334"/>
        <end position="356"/>
    </location>
</feature>
<evidence type="ECO:0000256" key="4">
    <source>
        <dbReference type="ARBA" id="ARBA00023136"/>
    </source>
</evidence>
<dbReference type="GO" id="GO:1905039">
    <property type="term" value="P:carboxylic acid transmembrane transport"/>
    <property type="evidence" value="ECO:0007669"/>
    <property type="project" value="UniProtKB-ARBA"/>
</dbReference>
<evidence type="ECO:0000256" key="1">
    <source>
        <dbReference type="ARBA" id="ARBA00004141"/>
    </source>
</evidence>
<sequence length="479" mass="50632">MVKPAGLFIGVGLAVIMLLVGAPADVPVLAWRTAAVAVVMAIWWGTEALPPFVTALLPLILFPAFEVMSFSEVAAPFAHRMIFLFLGGFLLALAIEKWNLHQRIALHVLLVMGGQAKMLVFGFMLATAVLSMWMTNTATTLMMLPIAVSILHVVFAGDGKTISARNQAHFRILLPLSVAYGATIGGMATLIGTPPNAFLAGYVSDTFGIDIDFAAWMMVGLPVSAILLPFGWWVLTRFVYPVDFTVQRPAKIHFQKMLHSLGAVSKPEWRVGVLFVLVALGWAFRKPVIELSGWNWLSDSAIAITGAVLLFIIPSGLAKHEKLANAALLKKLPFDVLLLFGGGLALASGISASGLAAELGRLLSSLGAINGVVLVLAATSLVIFLTELTSNLATTATFLPIVGAVGMDAGLSPLLLAVPVALAASCAFMLPIATPPNAICYGSGHVSLQQMAKAGFWLNIAGIVLLSVVSVFWVPVVFG</sequence>
<protein>
    <submittedName>
        <fullName evidence="6">Sodium-dependent anion transporter family</fullName>
    </submittedName>
</protein>
<dbReference type="InterPro" id="IPR001898">
    <property type="entry name" value="SLC13A/DASS"/>
</dbReference>
<keyword evidence="3 5" id="KW-1133">Transmembrane helix</keyword>
<evidence type="ECO:0000313" key="6">
    <source>
        <dbReference type="EMBL" id="VAV96156.1"/>
    </source>
</evidence>
<evidence type="ECO:0000256" key="5">
    <source>
        <dbReference type="SAM" id="Phobius"/>
    </source>
</evidence>
<dbReference type="PANTHER" id="PTHR10283">
    <property type="entry name" value="SOLUTE CARRIER FAMILY 13 MEMBER"/>
    <property type="match status" value="1"/>
</dbReference>